<reference evidence="1 2" key="1">
    <citation type="submission" date="2019-07" db="EMBL/GenBank/DDBJ databases">
        <title>Whole genome shotgun sequence of Pseudoalteromonas espejiana NBRC 102222.</title>
        <authorList>
            <person name="Hosoyama A."/>
            <person name="Uohara A."/>
            <person name="Ohji S."/>
            <person name="Ichikawa N."/>
        </authorList>
    </citation>
    <scope>NUCLEOTIDE SEQUENCE [LARGE SCALE GENOMIC DNA]</scope>
    <source>
        <strain evidence="1 2">NBRC 102222</strain>
    </source>
</reference>
<keyword evidence="2" id="KW-1185">Reference proteome</keyword>
<comment type="caution">
    <text evidence="1">The sequence shown here is derived from an EMBL/GenBank/DDBJ whole genome shotgun (WGS) entry which is preliminary data.</text>
</comment>
<gene>
    <name evidence="1" type="ORF">PES01_31300</name>
</gene>
<protein>
    <submittedName>
        <fullName evidence="1">Uncharacterized protein</fullName>
    </submittedName>
</protein>
<dbReference type="Proteomes" id="UP000321419">
    <property type="component" value="Unassembled WGS sequence"/>
</dbReference>
<sequence length="81" mass="9298">MRAPLILMNICAKSSLTNQLTMIFTNLNDWLSLKATLQAKVRITNQLGCRENNFFGYVFIITNKKASKNKSTRFMILIVKN</sequence>
<dbReference type="AlphaFoldDB" id="A0A510XYZ6"/>
<dbReference type="EMBL" id="BJUM01000035">
    <property type="protein sequence ID" value="GEK56285.1"/>
    <property type="molecule type" value="Genomic_DNA"/>
</dbReference>
<proteinExistence type="predicted"/>
<evidence type="ECO:0000313" key="2">
    <source>
        <dbReference type="Proteomes" id="UP000321419"/>
    </source>
</evidence>
<accession>A0A510XYZ6</accession>
<organism evidence="1 2">
    <name type="scientific">Pseudoalteromonas espejiana</name>
    <dbReference type="NCBI Taxonomy" id="28107"/>
    <lineage>
        <taxon>Bacteria</taxon>
        <taxon>Pseudomonadati</taxon>
        <taxon>Pseudomonadota</taxon>
        <taxon>Gammaproteobacteria</taxon>
        <taxon>Alteromonadales</taxon>
        <taxon>Pseudoalteromonadaceae</taxon>
        <taxon>Pseudoalteromonas</taxon>
    </lineage>
</organism>
<name>A0A510XYZ6_9GAMM</name>
<evidence type="ECO:0000313" key="1">
    <source>
        <dbReference type="EMBL" id="GEK56285.1"/>
    </source>
</evidence>